<feature type="binding site" evidence="7">
    <location>
        <begin position="9"/>
        <end position="11"/>
    </location>
    <ligand>
        <name>substrate</name>
    </ligand>
</feature>
<protein>
    <recommendedName>
        <fullName evidence="7 8">Triosephosphate isomerase</fullName>
        <shortName evidence="7">TIM</shortName>
        <shortName evidence="7">TPI</shortName>
        <ecNumber evidence="7 8">5.3.1.1</ecNumber>
    </recommendedName>
    <alternativeName>
        <fullName evidence="7">Triose-phosphate isomerase</fullName>
    </alternativeName>
</protein>
<feature type="binding site" evidence="7">
    <location>
        <position position="173"/>
    </location>
    <ligand>
        <name>substrate</name>
    </ligand>
</feature>
<dbReference type="InterPro" id="IPR000652">
    <property type="entry name" value="Triosephosphate_isomerase"/>
</dbReference>
<dbReference type="Proteomes" id="UP000315995">
    <property type="component" value="Chromosome"/>
</dbReference>
<accession>A0A5B8Y5M6</accession>
<dbReference type="GO" id="GO:0006096">
    <property type="term" value="P:glycolytic process"/>
    <property type="evidence" value="ECO:0007669"/>
    <property type="project" value="UniProtKB-UniRule"/>
</dbReference>
<comment type="subcellular location">
    <subcellularLocation>
        <location evidence="7 8">Cytoplasm</location>
    </subcellularLocation>
</comment>
<comment type="pathway">
    <text evidence="1 7 8">Carbohydrate degradation; glycolysis; D-glyceraldehyde 3-phosphate from glycerone phosphate: step 1/1.</text>
</comment>
<evidence type="ECO:0000256" key="1">
    <source>
        <dbReference type="ARBA" id="ARBA00004680"/>
    </source>
</evidence>
<feature type="binding site" evidence="7">
    <location>
        <begin position="234"/>
        <end position="235"/>
    </location>
    <ligand>
        <name>substrate</name>
    </ligand>
</feature>
<dbReference type="InterPro" id="IPR035990">
    <property type="entry name" value="TIM_sf"/>
</dbReference>
<keyword evidence="6 7" id="KW-0413">Isomerase</keyword>
<dbReference type="GO" id="GO:0004807">
    <property type="term" value="F:triose-phosphate isomerase activity"/>
    <property type="evidence" value="ECO:0007669"/>
    <property type="project" value="UniProtKB-UniRule"/>
</dbReference>
<organism evidence="9 10">
    <name type="scientific">Persicimonas caeni</name>
    <dbReference type="NCBI Taxonomy" id="2292766"/>
    <lineage>
        <taxon>Bacteria</taxon>
        <taxon>Deltaproteobacteria</taxon>
        <taxon>Bradymonadales</taxon>
        <taxon>Bradymonadaceae</taxon>
        <taxon>Persicimonas</taxon>
    </lineage>
</organism>
<dbReference type="GO" id="GO:0005829">
    <property type="term" value="C:cytosol"/>
    <property type="evidence" value="ECO:0007669"/>
    <property type="project" value="TreeGrafter"/>
</dbReference>
<keyword evidence="3 7" id="KW-0312">Gluconeogenesis</keyword>
<evidence type="ECO:0000256" key="3">
    <source>
        <dbReference type="ARBA" id="ARBA00022432"/>
    </source>
</evidence>
<dbReference type="GO" id="GO:0019563">
    <property type="term" value="P:glycerol catabolic process"/>
    <property type="evidence" value="ECO:0007669"/>
    <property type="project" value="TreeGrafter"/>
</dbReference>
<evidence type="ECO:0000256" key="2">
    <source>
        <dbReference type="ARBA" id="ARBA00007422"/>
    </source>
</evidence>
<dbReference type="InterPro" id="IPR013785">
    <property type="entry name" value="Aldolase_TIM"/>
</dbReference>
<dbReference type="FunFam" id="3.20.20.70:FF:000016">
    <property type="entry name" value="Triosephosphate isomerase"/>
    <property type="match status" value="1"/>
</dbReference>
<dbReference type="InterPro" id="IPR022896">
    <property type="entry name" value="TrioseP_Isoase_bac/euk"/>
</dbReference>
<comment type="pathway">
    <text evidence="7 8">Carbohydrate biosynthesis; gluconeogenesis.</text>
</comment>
<comment type="similarity">
    <text evidence="2 7 8">Belongs to the triosephosphate isomerase family.</text>
</comment>
<gene>
    <name evidence="7" type="primary">tpiA</name>
    <name evidence="9" type="ORF">FIV42_13540</name>
</gene>
<keyword evidence="4 7" id="KW-0963">Cytoplasm</keyword>
<evidence type="ECO:0000313" key="9">
    <source>
        <dbReference type="EMBL" id="QDG51733.1"/>
    </source>
</evidence>
<dbReference type="Gene3D" id="3.20.20.70">
    <property type="entry name" value="Aldolase class I"/>
    <property type="match status" value="1"/>
</dbReference>
<dbReference type="SUPFAM" id="SSF51351">
    <property type="entry name" value="Triosephosphate isomerase (TIM)"/>
    <property type="match status" value="1"/>
</dbReference>
<evidence type="ECO:0000256" key="7">
    <source>
        <dbReference type="HAMAP-Rule" id="MF_00147"/>
    </source>
</evidence>
<dbReference type="PANTHER" id="PTHR21139">
    <property type="entry name" value="TRIOSEPHOSPHATE ISOMERASE"/>
    <property type="match status" value="1"/>
</dbReference>
<sequence length="254" mass="27289">MRKPIVAGNWKMNKHIGEAQELAAGVAEGTNGFDDVEVVVGPTAICLAPVAAVIEGSNLGLAAQNMHWADSGAYTGEVSPTMIKDAGCDWVILGHSERREYFHESDKDINHKTHVAIEHDLKPIVCIGETLEEREDERTLQKVEFQVRAALAGVNKSDIKNIVIAYEPIWAIGTGKTASPEQAQEVHADIRSMIADIYGQEAADAIRILYGGSVKPHNIAEIIAQPDVDGALVGGASLEVDSFVSIAETVNSKQ</sequence>
<dbReference type="EC" id="5.3.1.1" evidence="7 8"/>
<feature type="active site" description="Proton acceptor" evidence="7">
    <location>
        <position position="167"/>
    </location>
</feature>
<dbReference type="GO" id="GO:0006094">
    <property type="term" value="P:gluconeogenesis"/>
    <property type="evidence" value="ECO:0007669"/>
    <property type="project" value="UniProtKB-UniRule"/>
</dbReference>
<dbReference type="GO" id="GO:0046166">
    <property type="term" value="P:glyceraldehyde-3-phosphate biosynthetic process"/>
    <property type="evidence" value="ECO:0007669"/>
    <property type="project" value="TreeGrafter"/>
</dbReference>
<dbReference type="OrthoDB" id="9809429at2"/>
<accession>A0A4Y6PU15</accession>
<keyword evidence="10" id="KW-1185">Reference proteome</keyword>
<dbReference type="UniPathway" id="UPA00109">
    <property type="reaction ID" value="UER00189"/>
</dbReference>
<comment type="catalytic activity">
    <reaction evidence="7 8">
        <text>D-glyceraldehyde 3-phosphate = dihydroxyacetone phosphate</text>
        <dbReference type="Rhea" id="RHEA:18585"/>
        <dbReference type="ChEBI" id="CHEBI:57642"/>
        <dbReference type="ChEBI" id="CHEBI:59776"/>
        <dbReference type="EC" id="5.3.1.1"/>
    </reaction>
</comment>
<name>A0A4Y6PU15_PERCE</name>
<evidence type="ECO:0000256" key="4">
    <source>
        <dbReference type="ARBA" id="ARBA00022490"/>
    </source>
</evidence>
<evidence type="ECO:0000256" key="8">
    <source>
        <dbReference type="RuleBase" id="RU363013"/>
    </source>
</evidence>
<comment type="subunit">
    <text evidence="7 8">Homodimer.</text>
</comment>
<dbReference type="PROSITE" id="PS00171">
    <property type="entry name" value="TIM_1"/>
    <property type="match status" value="1"/>
</dbReference>
<evidence type="ECO:0000256" key="5">
    <source>
        <dbReference type="ARBA" id="ARBA00023152"/>
    </source>
</evidence>
<dbReference type="InterPro" id="IPR020861">
    <property type="entry name" value="Triosephosphate_isomerase_AS"/>
</dbReference>
<dbReference type="CDD" id="cd00311">
    <property type="entry name" value="TIM"/>
    <property type="match status" value="1"/>
</dbReference>
<dbReference type="HAMAP" id="MF_00147_B">
    <property type="entry name" value="TIM_B"/>
    <property type="match status" value="1"/>
</dbReference>
<feature type="active site" description="Electrophile" evidence="7">
    <location>
        <position position="95"/>
    </location>
</feature>
<keyword evidence="5 7" id="KW-0324">Glycolysis</keyword>
<dbReference type="PANTHER" id="PTHR21139:SF42">
    <property type="entry name" value="TRIOSEPHOSPHATE ISOMERASE"/>
    <property type="match status" value="1"/>
</dbReference>
<evidence type="ECO:0000313" key="10">
    <source>
        <dbReference type="Proteomes" id="UP000315995"/>
    </source>
</evidence>
<comment type="function">
    <text evidence="7">Involved in the gluconeogenesis. Catalyzes stereospecifically the conversion of dihydroxyacetone phosphate (DHAP) to D-glyceraldehyde-3-phosphate (G3P).</text>
</comment>
<dbReference type="NCBIfam" id="TIGR00419">
    <property type="entry name" value="tim"/>
    <property type="match status" value="1"/>
</dbReference>
<dbReference type="AlphaFoldDB" id="A0A4Y6PU15"/>
<evidence type="ECO:0000256" key="6">
    <source>
        <dbReference type="ARBA" id="ARBA00023235"/>
    </source>
</evidence>
<feature type="binding site" evidence="7">
    <location>
        <position position="213"/>
    </location>
    <ligand>
        <name>substrate</name>
    </ligand>
</feature>
<dbReference type="PROSITE" id="PS51440">
    <property type="entry name" value="TIM_2"/>
    <property type="match status" value="1"/>
</dbReference>
<dbReference type="RefSeq" id="WP_141198213.1">
    <property type="nucleotide sequence ID" value="NZ_CP041186.1"/>
</dbReference>
<dbReference type="Pfam" id="PF00121">
    <property type="entry name" value="TIM"/>
    <property type="match status" value="1"/>
</dbReference>
<proteinExistence type="inferred from homology"/>
<reference evidence="9 10" key="1">
    <citation type="submission" date="2019-06" db="EMBL/GenBank/DDBJ databases">
        <title>Persicimonas caeni gen. nov., sp. nov., a predatory bacterium isolated from solar saltern.</title>
        <authorList>
            <person name="Wang S."/>
        </authorList>
    </citation>
    <scope>NUCLEOTIDE SEQUENCE [LARGE SCALE GENOMIC DNA]</scope>
    <source>
        <strain evidence="9 10">YN101</strain>
    </source>
</reference>
<dbReference type="UniPathway" id="UPA00138"/>
<dbReference type="EMBL" id="CP041186">
    <property type="protein sequence ID" value="QDG51733.1"/>
    <property type="molecule type" value="Genomic_DNA"/>
</dbReference>